<keyword evidence="2" id="KW-0175">Coiled coil</keyword>
<dbReference type="EMBL" id="CP046640">
    <property type="protein sequence ID" value="QTL99508.1"/>
    <property type="molecule type" value="Genomic_DNA"/>
</dbReference>
<feature type="coiled-coil region" evidence="2">
    <location>
        <begin position="4"/>
        <end position="31"/>
    </location>
</feature>
<dbReference type="Gene3D" id="3.30.1310.10">
    <property type="entry name" value="Nucleoid-associated protein YbaB-like domain"/>
    <property type="match status" value="1"/>
</dbReference>
<keyword evidence="1" id="KW-0238">DNA-binding</keyword>
<dbReference type="PANTHER" id="PTHR33449:SF1">
    <property type="entry name" value="NUCLEOID-ASSOCIATED PROTEIN YBAB"/>
    <property type="match status" value="1"/>
</dbReference>
<evidence type="ECO:0000256" key="1">
    <source>
        <dbReference type="ARBA" id="ARBA00023125"/>
    </source>
</evidence>
<keyword evidence="4" id="KW-1185">Reference proteome</keyword>
<accession>A0A8A7KI90</accession>
<dbReference type="Pfam" id="PF02575">
    <property type="entry name" value="YbaB_DNA_bd"/>
    <property type="match status" value="1"/>
</dbReference>
<evidence type="ECO:0008006" key="5">
    <source>
        <dbReference type="Google" id="ProtNLM"/>
    </source>
</evidence>
<proteinExistence type="predicted"/>
<sequence>MNNMDDIMGQIAVIKQRMNQLQEELKKTKVNGSDDDKIITVIVSGSGQVIDYEFDLKKIEIFDQEKLIKSLIEATNRGLTAARELEAKKKKEIVGTVDIPNIPGLF</sequence>
<protein>
    <recommendedName>
        <fullName evidence="5">Nucleoid-associated protein</fullName>
    </recommendedName>
</protein>
<dbReference type="RefSeq" id="WP_230867843.1">
    <property type="nucleotide sequence ID" value="NZ_CP046640.1"/>
</dbReference>
<dbReference type="InterPro" id="IPR004401">
    <property type="entry name" value="YbaB/EbfC"/>
</dbReference>
<dbReference type="Proteomes" id="UP000665020">
    <property type="component" value="Chromosome"/>
</dbReference>
<dbReference type="InterPro" id="IPR036894">
    <property type="entry name" value="YbaB-like_sf"/>
</dbReference>
<dbReference type="GO" id="GO:0005829">
    <property type="term" value="C:cytosol"/>
    <property type="evidence" value="ECO:0007669"/>
    <property type="project" value="TreeGrafter"/>
</dbReference>
<dbReference type="PIRSF" id="PIRSF004555">
    <property type="entry name" value="UCP004555"/>
    <property type="match status" value="1"/>
</dbReference>
<dbReference type="KEGG" id="ifn:GM661_16900"/>
<dbReference type="PANTHER" id="PTHR33449">
    <property type="entry name" value="NUCLEOID-ASSOCIATED PROTEIN YBAB"/>
    <property type="match status" value="1"/>
</dbReference>
<name>A0A8A7KI90_9FIRM</name>
<reference evidence="3" key="1">
    <citation type="submission" date="2019-12" db="EMBL/GenBank/DDBJ databases">
        <authorList>
            <person name="zhang j."/>
            <person name="sun C.M."/>
        </authorList>
    </citation>
    <scope>NUCLEOTIDE SEQUENCE</scope>
    <source>
        <strain evidence="3">NS-1</strain>
    </source>
</reference>
<organism evidence="3 4">
    <name type="scientific">Iocasia fonsfrigidae</name>
    <dbReference type="NCBI Taxonomy" id="2682810"/>
    <lineage>
        <taxon>Bacteria</taxon>
        <taxon>Bacillati</taxon>
        <taxon>Bacillota</taxon>
        <taxon>Clostridia</taxon>
        <taxon>Halanaerobiales</taxon>
        <taxon>Halanaerobiaceae</taxon>
        <taxon>Iocasia</taxon>
    </lineage>
</organism>
<gene>
    <name evidence="3" type="ORF">GM661_16900</name>
</gene>
<evidence type="ECO:0000313" key="4">
    <source>
        <dbReference type="Proteomes" id="UP000665020"/>
    </source>
</evidence>
<evidence type="ECO:0000313" key="3">
    <source>
        <dbReference type="EMBL" id="QTL99508.1"/>
    </source>
</evidence>
<dbReference type="SUPFAM" id="SSF82607">
    <property type="entry name" value="YbaB-like"/>
    <property type="match status" value="1"/>
</dbReference>
<evidence type="ECO:0000256" key="2">
    <source>
        <dbReference type="SAM" id="Coils"/>
    </source>
</evidence>
<dbReference type="AlphaFoldDB" id="A0A8A7KI90"/>
<dbReference type="GO" id="GO:0003677">
    <property type="term" value="F:DNA binding"/>
    <property type="evidence" value="ECO:0007669"/>
    <property type="project" value="UniProtKB-KW"/>
</dbReference>